<evidence type="ECO:0000313" key="6">
    <source>
        <dbReference type="EMBL" id="MCU6762514.1"/>
    </source>
</evidence>
<feature type="region of interest" description="Disordered" evidence="1">
    <location>
        <begin position="2878"/>
        <end position="2897"/>
    </location>
</feature>
<feature type="domain" description="DUF7601" evidence="5">
    <location>
        <begin position="935"/>
        <end position="1062"/>
    </location>
</feature>
<dbReference type="InterPro" id="IPR038174">
    <property type="entry name" value="Strep_pil_link_sf"/>
</dbReference>
<feature type="domain" description="Streptococcal pilin isopeptide linkage" evidence="3">
    <location>
        <begin position="1421"/>
        <end position="1552"/>
    </location>
</feature>
<feature type="domain" description="Streptococcal pilin isopeptide linkage" evidence="3">
    <location>
        <begin position="1249"/>
        <end position="1409"/>
    </location>
</feature>
<organism evidence="6 7">
    <name type="scientific">Brotonthovivens ammoniilytica</name>
    <dbReference type="NCBI Taxonomy" id="2981725"/>
    <lineage>
        <taxon>Bacteria</taxon>
        <taxon>Bacillati</taxon>
        <taxon>Bacillota</taxon>
        <taxon>Clostridia</taxon>
        <taxon>Lachnospirales</taxon>
        <taxon>Lachnospiraceae</taxon>
        <taxon>Brotonthovivens</taxon>
    </lineage>
</organism>
<dbReference type="RefSeq" id="WP_158425217.1">
    <property type="nucleotide sequence ID" value="NZ_JAOQJQ010000003.1"/>
</dbReference>
<dbReference type="InterPro" id="IPR013783">
    <property type="entry name" value="Ig-like_fold"/>
</dbReference>
<feature type="domain" description="Streptococcal pilin isopeptide linkage" evidence="3">
    <location>
        <begin position="2401"/>
        <end position="2513"/>
    </location>
</feature>
<feature type="domain" description="Streptococcal pilin isopeptide linkage" evidence="3">
    <location>
        <begin position="1563"/>
        <end position="1692"/>
    </location>
</feature>
<keyword evidence="2" id="KW-1133">Transmembrane helix</keyword>
<feature type="domain" description="Streptococcal pilin isopeptide linkage" evidence="3">
    <location>
        <begin position="2652"/>
        <end position="2760"/>
    </location>
</feature>
<feature type="transmembrane region" description="Helical" evidence="2">
    <location>
        <begin position="2915"/>
        <end position="2937"/>
    </location>
</feature>
<accession>A0ABT2TJX0</accession>
<dbReference type="Gene3D" id="2.60.40.3050">
    <property type="match status" value="13"/>
</dbReference>
<sequence length="2943" mass="319291">MYKSKKTNKAEKKLRRIGTRRILAMAAAALMAAGAVPQGTGLVQAKGTVLEETDTANNSSETFWSRLTAKAASFFGIGDDSKERSVDDHTVEGISPQGTTINLFDYWVNQRDSPDYGYNNDDGGINAGHQLKFTTGSSGSMNSWTGLAAPREGIVSNKLVNGYPQLSGSSELGMTRTESLDYLFNGNDVDSESEVAGKKAYTDVEGLLQVSDDGYYYYDSKQNFASFQEESNSFAIYDAPAVYTNEEPKNIGQFFPFNTAETVFNEVDGALEAKELGTQNNTIKHWFGLTMTSRFVQMDGGTTSKGAPVTYEFSGDDDVWIFIDNVLVGDLGGIHSAASVKIDFSTGEISINGESDGTLKSKFDAAGVSTDGWDENTFPDDSLHTLRFYYLERGNVDSNMSLKFNLVMVPESDIVKVDQTGNPVQGAEFALYTANEDFEVTNQTPVSTGITDSDGKIVLVDENDTLISFDELHNGGYDYFVLEETSVPEGYRKTGEMHLRYIASESTGNIGRGIVVSDNYVDTGAFANAKVSTTVSTDIQGIDGRSVPITDGKLERGTLFAVILHRKEGGDLEDSSSWYGISGSALEEWTTSKENGTNLAGVLETAKKNPMEFYLNSSGLYQVDIPELPGDIQYYYSMLADDEKEETEFAIGYYYTFADNIADAEEGNTFRLDDTQFSSQYAANFNIPDIKNRLLVQKLDQEGNPVSGAKFRLYNADDVTVNNDGSYQVRDGADSQEVTTEDLTKEKDGITMQGAAVYEGLSNGRYYLLESSAPKGYLLNKSITEVVVDDSGVYADAGEADDGIVTARGVGSLVQTMLQFATNDDMDTTFYNILASLQTQDTQQFDSSKGWSDTSQTMHLQYDADTAALEYVPGETDGAVQLSTDTGWSRLSIKQCYQHDANTDTSTKKNLGDTELSQLFSGTVTVQVTDIRSADLKISKTVNGYEGISDADLENLKDLSFTFQVTLEEEYEEGGTVNTRPLEGTWQIVNQNGEPILDADSKEIAVENGQAVFTLKSGQTAVIKDLPEGAKYQVTENSPGQGFTAQVESNDADADLNTAGTIRGDIKDLNPDISGLEEITADFTNTYSPAAVTVEGTDLSGTKTLAGKNWDDTDSYTFEITAVEPQTAPMPEKKTVTLNGKELTVSGNTPVSFNFGDITYTKPGTYIYNIKEQLPAGIVPGVSYSQASYRAVVTVTDQDQNGNYTGQLSASVSIVKEKDDTGAAADTPSQQADFTNTYNSDAANFVLLAQKNYDNQGNHPLTENMFSFVLSGKEGTTENGASIDKDKIPMPDETVNGICESGNNSTGAVFLGTLHFDQADVGNEYVYQVYEKQPTDDGTYQGSALKEGLQSAWQDPEKDNAWVYKGVTYDKEVKEITVSVTRDANNTIIVTAEYENTGDTMLYFDNTYTPDAVTLSGNTALQGEKTLTGRSMTAGEAFEFELTAANDAAETVLPAALTETVKDVEDGTAEKFSFKDLTFTETGTYIFHITEKLPDGVSAENPIKEGTVYDTHTTIVTVEVTDDQEGSLTAKVSYNNGSVSSETDRAVFSNTYRAVGSYNITGIKEISGRVFNGNDHFTFKIEALDNAPLPSGVLADGTIVITPKSGTKAAIDFGTVNFDKAGQSYSYILSEAEPADSEKPGGISYSKDTYKITITAKAGDTPGTLIPETVIVKNPGGDDETETDEIGWLNQYSASGTLEGAANLGGTKVLRGRDWTADDRFTFRLQGGNPMTQAAISSGKVILPAVTEKTVNSDDLNQGEAAFSFDDITFTKATDPGYPYIFQITENLPSGVSEDQPKKDGITYDTHKYLISVTVTDNGDGTLAVVSGPFSGSSTFTNVYSSLMPEDETAKTDITFTKELIGRDWTDTDAFTFSITALDNAPVPKDQDGNEISQVTVEKTSDSDVSKGSFGEIHYTYDMISGEAGYSKTFVYEISEVIPEDSGKQTGMNYDNSVYRVEITVTDDKKGTMTADSVIKKEKADGTYEEVNGVEFKNTYKALSNTLTPLKITKILSGGREEALQKDEFFFELSVTAVEGSPEDGFRLPAKTKLGNEADGSVQFDDIVFTEEGTYQVTVSEVKPASGVLEGVTYDDNVLTYTVTVKDNNGNLEAEISDVTGSQTFTNQYQASGTLNGAANLKVTKELSGRNWLDDDSFTFELSPGDEITQNAVKDKTVILPEDTKLQITGKDQVKEKAFGDITFTKAGTYKFQITEEEGKQAGITYDTVPRILTVKVTDNNDGTLTVAGTEVVENSLTFHNTYTAVPAVSENLTAEKTLTGRDMKDGEFSFSVTPQNQAPAPTMVSVKNTAAKNNETSELNFGRIIFTEAGKYTYLIKEEKGNLGGVSYDQREYTVTYIVTDNLKGNLEIESEVTLDGKPVDTVSFKNTYTSEAAEISGSADLSGTKTVVSEDPDSSYTMKGKEFEFEITALTKDAPLPEDTIVTNDAGGSFSFGNITYTAPGTYRYQISEVKGSAAGMSYDGSTYEVVVEVTDNGLGQLLASVSKSGDLEFRNHYNPEKISASISGTKSLAGRDLKDQEFSFRLEAGDDLTKKAVKEGIVVLGGHADSLITDNTQAGSFNFGQDAITFCQAGNYTFLVTEEKGEDANITYDDTVYEVKVNVTDDNGLLKAEWSKDLDIHFENTYTPFETEVSFGGTKTLDGRTIKDGEFKFIVTDAQGNEVSKGTNDAEGNIEFEPVVFTKAGEYYYDITEVNNAVGGIVYDTNLYHVKVVIDDVDGQLTAASVIYTADGGDSENGAVFKNVYRAEHTSVVLGAVKELEGRSLKDKEFTFVLKDENGKVIAEAQNDETGMILFEEIAFDKAGTYQYTVSEAAGTEENITYDETVYSITVTVEDNQEGYLSAAVDNHGQDIVFHNLYQEAQADHPKEDDSKTDQPGADKDDLQIEDTADAPATGDGQPVFQSLAVFVIAAAGILIAAGVIIRRRKRM</sequence>
<comment type="caution">
    <text evidence="6">The sequence shown here is derived from an EMBL/GenBank/DDBJ whole genome shotgun (WGS) entry which is preliminary data.</text>
</comment>
<dbReference type="Pfam" id="PF24547">
    <property type="entry name" value="DUF7601"/>
    <property type="match status" value="1"/>
</dbReference>
<dbReference type="Gene3D" id="2.60.40.10">
    <property type="entry name" value="Immunoglobulins"/>
    <property type="match status" value="2"/>
</dbReference>
<dbReference type="InterPro" id="IPR041033">
    <property type="entry name" value="SpaA_PFL_dom_1"/>
</dbReference>
<gene>
    <name evidence="6" type="ORF">OCV88_09230</name>
</gene>
<feature type="domain" description="Streptococcal pilin isopeptide linkage" evidence="3">
    <location>
        <begin position="1100"/>
        <end position="1239"/>
    </location>
</feature>
<evidence type="ECO:0000256" key="1">
    <source>
        <dbReference type="SAM" id="MobiDB-lite"/>
    </source>
</evidence>
<dbReference type="Proteomes" id="UP001652442">
    <property type="component" value="Unassembled WGS sequence"/>
</dbReference>
<proteinExistence type="predicted"/>
<evidence type="ECO:0000313" key="7">
    <source>
        <dbReference type="Proteomes" id="UP001652442"/>
    </source>
</evidence>
<feature type="domain" description="Streptococcal pilin isopeptide linkage" evidence="3">
    <location>
        <begin position="2522"/>
        <end position="2642"/>
    </location>
</feature>
<dbReference type="Gene3D" id="2.60.40.1140">
    <property type="entry name" value="Collagen-binding surface protein Cna, B-type domain"/>
    <property type="match status" value="1"/>
</dbReference>
<feature type="domain" description="Streptococcal pilin isopeptide linkage" evidence="3">
    <location>
        <begin position="2770"/>
        <end position="2874"/>
    </location>
</feature>
<keyword evidence="2" id="KW-0812">Transmembrane</keyword>
<dbReference type="InterPro" id="IPR055382">
    <property type="entry name" value="DUF7601"/>
</dbReference>
<dbReference type="InterPro" id="IPR022464">
    <property type="entry name" value="Strep_pil_isopept_link"/>
</dbReference>
<evidence type="ECO:0000256" key="2">
    <source>
        <dbReference type="SAM" id="Phobius"/>
    </source>
</evidence>
<feature type="domain" description="Streptococcal pilin isopeptide linkage" evidence="3">
    <location>
        <begin position="2270"/>
        <end position="2387"/>
    </location>
</feature>
<evidence type="ECO:0000259" key="4">
    <source>
        <dbReference type="Pfam" id="PF17802"/>
    </source>
</evidence>
<feature type="domain" description="SpaA-like prealbumin fold" evidence="4">
    <location>
        <begin position="414"/>
        <end position="496"/>
    </location>
</feature>
<name>A0ABT2TJX0_9FIRM</name>
<reference evidence="6 7" key="1">
    <citation type="journal article" date="2021" name="ISME Commun">
        <title>Automated analysis of genomic sequences facilitates high-throughput and comprehensive description of bacteria.</title>
        <authorList>
            <person name="Hitch T.C.A."/>
        </authorList>
    </citation>
    <scope>NUCLEOTIDE SEQUENCE [LARGE SCALE GENOMIC DNA]</scope>
    <source>
        <strain evidence="6 7">Sanger_109</strain>
    </source>
</reference>
<feature type="domain" description="Streptococcal pilin isopeptide linkage" evidence="3">
    <location>
        <begin position="2137"/>
        <end position="2260"/>
    </location>
</feature>
<evidence type="ECO:0000259" key="5">
    <source>
        <dbReference type="Pfam" id="PF24547"/>
    </source>
</evidence>
<evidence type="ECO:0000259" key="3">
    <source>
        <dbReference type="Pfam" id="PF12892"/>
    </source>
</evidence>
<dbReference type="Pfam" id="PF17802">
    <property type="entry name" value="SpaA"/>
    <property type="match status" value="2"/>
</dbReference>
<dbReference type="NCBIfam" id="TIGR03786">
    <property type="entry name" value="strep_pil_rpt"/>
    <property type="match status" value="9"/>
</dbReference>
<protein>
    <submittedName>
        <fullName evidence="6">SpaA isopeptide-forming pilin-related protein</fullName>
    </submittedName>
</protein>
<keyword evidence="2" id="KW-0472">Membrane</keyword>
<feature type="domain" description="Streptococcal pilin isopeptide linkage" evidence="3">
    <location>
        <begin position="1705"/>
        <end position="1841"/>
    </location>
</feature>
<feature type="domain" description="SpaA-like prealbumin fold" evidence="4">
    <location>
        <begin position="694"/>
        <end position="792"/>
    </location>
</feature>
<keyword evidence="7" id="KW-1185">Reference proteome</keyword>
<dbReference type="Pfam" id="PF12892">
    <property type="entry name" value="FctA"/>
    <property type="match status" value="13"/>
</dbReference>
<feature type="domain" description="Streptococcal pilin isopeptide linkage" evidence="3">
    <location>
        <begin position="2006"/>
        <end position="2126"/>
    </location>
</feature>
<feature type="domain" description="Streptococcal pilin isopeptide linkage" evidence="3">
    <location>
        <begin position="1855"/>
        <end position="1997"/>
    </location>
</feature>
<dbReference type="EMBL" id="JAOQJQ010000003">
    <property type="protein sequence ID" value="MCU6762514.1"/>
    <property type="molecule type" value="Genomic_DNA"/>
</dbReference>